<dbReference type="Pfam" id="PF13417">
    <property type="entry name" value="GST_N_3"/>
    <property type="match status" value="1"/>
</dbReference>
<dbReference type="SUPFAM" id="SSF52833">
    <property type="entry name" value="Thioredoxin-like"/>
    <property type="match status" value="1"/>
</dbReference>
<dbReference type="CDD" id="cd00570">
    <property type="entry name" value="GST_N_family"/>
    <property type="match status" value="1"/>
</dbReference>
<proteinExistence type="predicted"/>
<dbReference type="Proteomes" id="UP000184514">
    <property type="component" value="Unassembled WGS sequence"/>
</dbReference>
<dbReference type="Gene3D" id="1.20.1050.10">
    <property type="match status" value="1"/>
</dbReference>
<accession>A0A1L9NUL2</accession>
<reference evidence="2 3" key="1">
    <citation type="submission" date="2016-10" db="EMBL/GenBank/DDBJ databases">
        <title>Genome sequence of Planktotalea frisia SH6-1.</title>
        <authorList>
            <person name="Poehlein A."/>
            <person name="Bakenhus I."/>
            <person name="Voget S."/>
            <person name="Brinkhoff T."/>
            <person name="Simon M."/>
        </authorList>
    </citation>
    <scope>NUCLEOTIDE SEQUENCE [LARGE SCALE GENOMIC DNA]</scope>
    <source>
        <strain evidence="2 3">SH6-1</strain>
    </source>
</reference>
<dbReference type="Gene3D" id="3.40.30.10">
    <property type="entry name" value="Glutaredoxin"/>
    <property type="match status" value="1"/>
</dbReference>
<organism evidence="2 3">
    <name type="scientific">Planktotalea frisia</name>
    <dbReference type="NCBI Taxonomy" id="696762"/>
    <lineage>
        <taxon>Bacteria</taxon>
        <taxon>Pseudomonadati</taxon>
        <taxon>Pseudomonadota</taxon>
        <taxon>Alphaproteobacteria</taxon>
        <taxon>Rhodobacterales</taxon>
        <taxon>Paracoccaceae</taxon>
        <taxon>Planktotalea</taxon>
    </lineage>
</organism>
<evidence type="ECO:0000313" key="3">
    <source>
        <dbReference type="Proteomes" id="UP000184514"/>
    </source>
</evidence>
<feature type="domain" description="GST N-terminal" evidence="1">
    <location>
        <begin position="7"/>
        <end position="76"/>
    </location>
</feature>
<evidence type="ECO:0000259" key="1">
    <source>
        <dbReference type="Pfam" id="PF13417"/>
    </source>
</evidence>
<protein>
    <recommendedName>
        <fullName evidence="1">GST N-terminal domain-containing protein</fullName>
    </recommendedName>
</protein>
<dbReference type="SUPFAM" id="SSF47616">
    <property type="entry name" value="GST C-terminal domain-like"/>
    <property type="match status" value="1"/>
</dbReference>
<name>A0A1L9NUL2_9RHOB</name>
<gene>
    <name evidence="2" type="ORF">PFRI_27510</name>
</gene>
<comment type="caution">
    <text evidence="2">The sequence shown here is derived from an EMBL/GenBank/DDBJ whole genome shotgun (WGS) entry which is preliminary data.</text>
</comment>
<sequence>MKEQVVLYGGKLSLYSARVRSYLRHQRIPFTERAPGSERALKVIYPAIGRRIVPVVELADGTLLQDGARIIDHFEASGLGRFPVYPDDPALNVVARLFDLFGNEGLMRPAMHYRWNLPEQTPFVRHIFREALAMNKDDAGLDADFDKLSGFLRKWTAMIGANAENAAAIEAAYLDFLDRLNAHLAVMPYVLGARPTIADYALFGPLFAHLGRDRLPLALMQERAPFVFDWTERMNAFEDIEDAVSQAWGDGMVDLEKPPETLVSLLDYVAEEYAAEYAAHHAYCDQWLAKQPNEVIEGHRVIGMTQFELRGAAMPVPVKAYRHFLSQRLTDSFDQAPEGAQQVVRRLFDRTALSPFLDLRLPRRVGRRDHLETWEPIEAAAEQERA</sequence>
<dbReference type="STRING" id="696762.PFRI_27510"/>
<dbReference type="OrthoDB" id="7054557at2"/>
<dbReference type="InterPro" id="IPR036249">
    <property type="entry name" value="Thioredoxin-like_sf"/>
</dbReference>
<dbReference type="RefSeq" id="WP_072631279.1">
    <property type="nucleotide sequence ID" value="NZ_MLCB01000159.1"/>
</dbReference>
<dbReference type="AlphaFoldDB" id="A0A1L9NUL2"/>
<dbReference type="InterPro" id="IPR004045">
    <property type="entry name" value="Glutathione_S-Trfase_N"/>
</dbReference>
<dbReference type="InterPro" id="IPR036282">
    <property type="entry name" value="Glutathione-S-Trfase_C_sf"/>
</dbReference>
<evidence type="ECO:0000313" key="2">
    <source>
        <dbReference type="EMBL" id="OJI92976.1"/>
    </source>
</evidence>
<dbReference type="EMBL" id="MLCB01000159">
    <property type="protein sequence ID" value="OJI92976.1"/>
    <property type="molecule type" value="Genomic_DNA"/>
</dbReference>
<keyword evidence="3" id="KW-1185">Reference proteome</keyword>